<gene>
    <name evidence="1" type="ORF">LR48_Vigan10g116500</name>
</gene>
<evidence type="ECO:0000313" key="1">
    <source>
        <dbReference type="EMBL" id="KOM55273.1"/>
    </source>
</evidence>
<dbReference type="AlphaFoldDB" id="A0A0L9VJV5"/>
<protein>
    <recommendedName>
        <fullName evidence="3">Ubiquitin-like protease family profile domain-containing protein</fullName>
    </recommendedName>
</protein>
<evidence type="ECO:0008006" key="3">
    <source>
        <dbReference type="Google" id="ProtNLM"/>
    </source>
</evidence>
<dbReference type="EMBL" id="CM003380">
    <property type="protein sequence ID" value="KOM55273.1"/>
    <property type="molecule type" value="Genomic_DNA"/>
</dbReference>
<evidence type="ECO:0000313" key="2">
    <source>
        <dbReference type="Proteomes" id="UP000053144"/>
    </source>
</evidence>
<organism evidence="1 2">
    <name type="scientific">Phaseolus angularis</name>
    <name type="common">Azuki bean</name>
    <name type="synonym">Vigna angularis</name>
    <dbReference type="NCBI Taxonomy" id="3914"/>
    <lineage>
        <taxon>Eukaryota</taxon>
        <taxon>Viridiplantae</taxon>
        <taxon>Streptophyta</taxon>
        <taxon>Embryophyta</taxon>
        <taxon>Tracheophyta</taxon>
        <taxon>Spermatophyta</taxon>
        <taxon>Magnoliopsida</taxon>
        <taxon>eudicotyledons</taxon>
        <taxon>Gunneridae</taxon>
        <taxon>Pentapetalae</taxon>
        <taxon>rosids</taxon>
        <taxon>fabids</taxon>
        <taxon>Fabales</taxon>
        <taxon>Fabaceae</taxon>
        <taxon>Papilionoideae</taxon>
        <taxon>50 kb inversion clade</taxon>
        <taxon>NPAAA clade</taxon>
        <taxon>indigoferoid/millettioid clade</taxon>
        <taxon>Phaseoleae</taxon>
        <taxon>Vigna</taxon>
    </lineage>
</organism>
<dbReference type="Proteomes" id="UP000053144">
    <property type="component" value="Chromosome 10"/>
</dbReference>
<sequence length="145" mass="17222">FRYMDAVIVDQGQSSMYRFVEPQTIQPSGNTLESKKSYLKTRMTESNRDVSLAADGHHSQTMYNYMVLFAAQEDEKSLEKHASRCNKQEDSWECGFYVMSWIKTIIRAVITDEWNERFKSTSPIPEETIRQIWQEWTTYLLQRWS</sequence>
<name>A0A0L9VJV5_PHAAN</name>
<feature type="non-terminal residue" evidence="1">
    <location>
        <position position="1"/>
    </location>
</feature>
<dbReference type="Gramene" id="KOM55273">
    <property type="protein sequence ID" value="KOM55273"/>
    <property type="gene ID" value="LR48_Vigan10g116500"/>
</dbReference>
<reference evidence="2" key="1">
    <citation type="journal article" date="2015" name="Proc. Natl. Acad. Sci. U.S.A.">
        <title>Genome sequencing of adzuki bean (Vigna angularis) provides insight into high starch and low fat accumulation and domestication.</title>
        <authorList>
            <person name="Yang K."/>
            <person name="Tian Z."/>
            <person name="Chen C."/>
            <person name="Luo L."/>
            <person name="Zhao B."/>
            <person name="Wang Z."/>
            <person name="Yu L."/>
            <person name="Li Y."/>
            <person name="Sun Y."/>
            <person name="Li W."/>
            <person name="Chen Y."/>
            <person name="Li Y."/>
            <person name="Zhang Y."/>
            <person name="Ai D."/>
            <person name="Zhao J."/>
            <person name="Shang C."/>
            <person name="Ma Y."/>
            <person name="Wu B."/>
            <person name="Wang M."/>
            <person name="Gao L."/>
            <person name="Sun D."/>
            <person name="Zhang P."/>
            <person name="Guo F."/>
            <person name="Wang W."/>
            <person name="Li Y."/>
            <person name="Wang J."/>
            <person name="Varshney R.K."/>
            <person name="Wang J."/>
            <person name="Ling H.Q."/>
            <person name="Wan P."/>
        </authorList>
    </citation>
    <scope>NUCLEOTIDE SEQUENCE</scope>
    <source>
        <strain evidence="2">cv. Jingnong 6</strain>
    </source>
</reference>
<accession>A0A0L9VJV5</accession>
<proteinExistence type="predicted"/>